<dbReference type="PANTHER" id="PTHR10996:SF178">
    <property type="entry name" value="2-HYDROXYACID DEHYDROGENASE YGL185C-RELATED"/>
    <property type="match status" value="1"/>
</dbReference>
<evidence type="ECO:0000256" key="1">
    <source>
        <dbReference type="ARBA" id="ARBA00005854"/>
    </source>
</evidence>
<dbReference type="Proteomes" id="UP000186096">
    <property type="component" value="Unassembled WGS sequence"/>
</dbReference>
<protein>
    <submittedName>
        <fullName evidence="8">Phosphogluconate 2-dehydrogenase/gluconate 2-dehydrogenase</fullName>
    </submittedName>
</protein>
<gene>
    <name evidence="8" type="ORF">SAMN05421833_10740</name>
</gene>
<evidence type="ECO:0000256" key="5">
    <source>
        <dbReference type="SAM" id="MobiDB-lite"/>
    </source>
</evidence>
<comment type="similarity">
    <text evidence="1 4">Belongs to the D-isomer specific 2-hydroxyacid dehydrogenase family.</text>
</comment>
<dbReference type="InterPro" id="IPR036291">
    <property type="entry name" value="NAD(P)-bd_dom_sf"/>
</dbReference>
<evidence type="ECO:0000256" key="3">
    <source>
        <dbReference type="ARBA" id="ARBA00023027"/>
    </source>
</evidence>
<dbReference type="SUPFAM" id="SSF51735">
    <property type="entry name" value="NAD(P)-binding Rossmann-fold domains"/>
    <property type="match status" value="1"/>
</dbReference>
<accession>A0A1N6Z8U1</accession>
<evidence type="ECO:0000313" key="8">
    <source>
        <dbReference type="EMBL" id="SIR23211.1"/>
    </source>
</evidence>
<dbReference type="GO" id="GO:0030267">
    <property type="term" value="F:glyoxylate reductase (NADPH) activity"/>
    <property type="evidence" value="ECO:0007669"/>
    <property type="project" value="TreeGrafter"/>
</dbReference>
<name>A0A1N6Z8U1_9ACTN</name>
<dbReference type="PANTHER" id="PTHR10996">
    <property type="entry name" value="2-HYDROXYACID DEHYDROGENASE-RELATED"/>
    <property type="match status" value="1"/>
</dbReference>
<evidence type="ECO:0000259" key="7">
    <source>
        <dbReference type="Pfam" id="PF02826"/>
    </source>
</evidence>
<dbReference type="AlphaFoldDB" id="A0A1N6Z8U1"/>
<evidence type="ECO:0000259" key="6">
    <source>
        <dbReference type="Pfam" id="PF00389"/>
    </source>
</evidence>
<evidence type="ECO:0000256" key="4">
    <source>
        <dbReference type="RuleBase" id="RU003719"/>
    </source>
</evidence>
<feature type="domain" description="D-isomer specific 2-hydroxyacid dehydrogenase NAD-binding" evidence="7">
    <location>
        <begin position="158"/>
        <end position="314"/>
    </location>
</feature>
<feature type="domain" description="D-isomer specific 2-hydroxyacid dehydrogenase catalytic" evidence="6">
    <location>
        <begin position="41"/>
        <end position="345"/>
    </location>
</feature>
<dbReference type="Pfam" id="PF02826">
    <property type="entry name" value="2-Hacid_dh_C"/>
    <property type="match status" value="1"/>
</dbReference>
<keyword evidence="9" id="KW-1185">Reference proteome</keyword>
<dbReference type="GO" id="GO:0016618">
    <property type="term" value="F:hydroxypyruvate reductase [NAD(P)H] activity"/>
    <property type="evidence" value="ECO:0007669"/>
    <property type="project" value="TreeGrafter"/>
</dbReference>
<dbReference type="STRING" id="58117.SAMN05421833_10740"/>
<dbReference type="EMBL" id="FTNI01000007">
    <property type="protein sequence ID" value="SIR23211.1"/>
    <property type="molecule type" value="Genomic_DNA"/>
</dbReference>
<keyword evidence="2 4" id="KW-0560">Oxidoreductase</keyword>
<sequence length="353" mass="38014">MSQTAAPRDITDYRPAQPRPAAGAELRGGTVLVTGAGIDTALLEPLARQGLTVRRPASPLTEDLLARELRGAVAYLHGGEERATARALRKAHKTLKVVAFLGVGYENFVDVAAADRLGIAVTNTRGAATDAVATFTVAQIVNANLGIPRHLGERVPGWQGSDELPHELAARKVGIIGMGANGRRIAEILRRGFGVRVSYYSRTRKPEVERDLGISYLSLLDLAASSDILVVMVPETGETRSMVDSSVIGRMPEGAILVNTARPAIVSPGALYTGLEKGRVSMAVFDGFYGRECEEAGELRRDFPDRLLVTGHIASHTAEAMHRMVRQAVKSIENVLTRGSDEHEVGTRPRPRF</sequence>
<keyword evidence="3" id="KW-0520">NAD</keyword>
<dbReference type="InterPro" id="IPR050223">
    <property type="entry name" value="D-isomer_2-hydroxyacid_DH"/>
</dbReference>
<dbReference type="SUPFAM" id="SSF52283">
    <property type="entry name" value="Formate/glycerate dehydrogenase catalytic domain-like"/>
    <property type="match status" value="1"/>
</dbReference>
<dbReference type="Gene3D" id="3.40.50.720">
    <property type="entry name" value="NAD(P)-binding Rossmann-like Domain"/>
    <property type="match status" value="2"/>
</dbReference>
<organism evidence="8 9">
    <name type="scientific">Microbispora rosea</name>
    <dbReference type="NCBI Taxonomy" id="58117"/>
    <lineage>
        <taxon>Bacteria</taxon>
        <taxon>Bacillati</taxon>
        <taxon>Actinomycetota</taxon>
        <taxon>Actinomycetes</taxon>
        <taxon>Streptosporangiales</taxon>
        <taxon>Streptosporangiaceae</taxon>
        <taxon>Microbispora</taxon>
    </lineage>
</organism>
<dbReference type="InterPro" id="IPR006140">
    <property type="entry name" value="D-isomer_DH_NAD-bd"/>
</dbReference>
<dbReference type="InterPro" id="IPR006139">
    <property type="entry name" value="D-isomer_2_OHA_DH_cat_dom"/>
</dbReference>
<dbReference type="CDD" id="cd05198">
    <property type="entry name" value="formate_dh_like"/>
    <property type="match status" value="1"/>
</dbReference>
<dbReference type="GO" id="GO:0005829">
    <property type="term" value="C:cytosol"/>
    <property type="evidence" value="ECO:0007669"/>
    <property type="project" value="TreeGrafter"/>
</dbReference>
<reference evidence="9" key="1">
    <citation type="submission" date="2017-01" db="EMBL/GenBank/DDBJ databases">
        <authorList>
            <person name="Varghese N."/>
            <person name="Submissions S."/>
        </authorList>
    </citation>
    <scope>NUCLEOTIDE SEQUENCE [LARGE SCALE GENOMIC DNA]</scope>
    <source>
        <strain evidence="9">ATCC 12950</strain>
    </source>
</reference>
<evidence type="ECO:0000313" key="9">
    <source>
        <dbReference type="Proteomes" id="UP000186096"/>
    </source>
</evidence>
<evidence type="ECO:0000256" key="2">
    <source>
        <dbReference type="ARBA" id="ARBA00023002"/>
    </source>
</evidence>
<feature type="region of interest" description="Disordered" evidence="5">
    <location>
        <begin position="1"/>
        <end position="22"/>
    </location>
</feature>
<proteinExistence type="inferred from homology"/>
<dbReference type="Pfam" id="PF00389">
    <property type="entry name" value="2-Hacid_dh"/>
    <property type="match status" value="1"/>
</dbReference>
<dbReference type="GO" id="GO:0051287">
    <property type="term" value="F:NAD binding"/>
    <property type="evidence" value="ECO:0007669"/>
    <property type="project" value="InterPro"/>
</dbReference>